<dbReference type="Proteomes" id="UP000656813">
    <property type="component" value="Unassembled WGS sequence"/>
</dbReference>
<comment type="caution">
    <text evidence="4">The sequence shown here is derived from an EMBL/GenBank/DDBJ whole genome shotgun (WGS) entry which is preliminary data.</text>
</comment>
<reference evidence="4" key="2">
    <citation type="submission" date="2020-09" db="EMBL/GenBank/DDBJ databases">
        <authorList>
            <person name="Sun Q."/>
            <person name="Zhou Y."/>
        </authorList>
    </citation>
    <scope>NUCLEOTIDE SEQUENCE</scope>
    <source>
        <strain evidence="4">CGMCC 1.12777</strain>
    </source>
</reference>
<gene>
    <name evidence="4" type="ORF">GCM10007096_12190</name>
</gene>
<keyword evidence="4" id="KW-0378">Hydrolase</keyword>
<dbReference type="CDD" id="cd01830">
    <property type="entry name" value="XynE_like"/>
    <property type="match status" value="1"/>
</dbReference>
<feature type="region of interest" description="Disordered" evidence="1">
    <location>
        <begin position="372"/>
        <end position="392"/>
    </location>
</feature>
<evidence type="ECO:0000256" key="1">
    <source>
        <dbReference type="SAM" id="MobiDB-lite"/>
    </source>
</evidence>
<feature type="transmembrane region" description="Helical" evidence="2">
    <location>
        <begin position="7"/>
        <end position="27"/>
    </location>
</feature>
<dbReference type="RefSeq" id="WP_188496504.1">
    <property type="nucleotide sequence ID" value="NZ_BMFV01000006.1"/>
</dbReference>
<dbReference type="EMBL" id="BMFV01000006">
    <property type="protein sequence ID" value="GGH78565.1"/>
    <property type="molecule type" value="Genomic_DNA"/>
</dbReference>
<dbReference type="InterPro" id="IPR036514">
    <property type="entry name" value="SGNH_hydro_sf"/>
</dbReference>
<reference evidence="4" key="1">
    <citation type="journal article" date="2014" name="Int. J. Syst. Evol. Microbiol.">
        <title>Complete genome sequence of Corynebacterium casei LMG S-19264T (=DSM 44701T), isolated from a smear-ripened cheese.</title>
        <authorList>
            <consortium name="US DOE Joint Genome Institute (JGI-PGF)"/>
            <person name="Walter F."/>
            <person name="Albersmeier A."/>
            <person name="Kalinowski J."/>
            <person name="Ruckert C."/>
        </authorList>
    </citation>
    <scope>NUCLEOTIDE SEQUENCE</scope>
    <source>
        <strain evidence="4">CGMCC 1.12777</strain>
    </source>
</reference>
<keyword evidence="2" id="KW-0472">Membrane</keyword>
<name>A0A8J3EKV6_9BACL</name>
<dbReference type="InterPro" id="IPR013830">
    <property type="entry name" value="SGNH_hydro"/>
</dbReference>
<evidence type="ECO:0000259" key="3">
    <source>
        <dbReference type="Pfam" id="PF13472"/>
    </source>
</evidence>
<dbReference type="AlphaFoldDB" id="A0A8J3EKV6"/>
<dbReference type="GO" id="GO:0016787">
    <property type="term" value="F:hydrolase activity"/>
    <property type="evidence" value="ECO:0007669"/>
    <property type="project" value="UniProtKB-KW"/>
</dbReference>
<feature type="domain" description="SGNH hydrolase-type esterase" evidence="3">
    <location>
        <begin position="212"/>
        <end position="399"/>
    </location>
</feature>
<dbReference type="SUPFAM" id="SSF52266">
    <property type="entry name" value="SGNH hydrolase"/>
    <property type="match status" value="1"/>
</dbReference>
<dbReference type="PANTHER" id="PTHR43784:SF2">
    <property type="entry name" value="GDSL-LIKE LIPASE_ACYLHYDROLASE, PUTATIVE (AFU_ORTHOLOGUE AFUA_2G00820)-RELATED"/>
    <property type="match status" value="1"/>
</dbReference>
<dbReference type="InterPro" id="IPR053140">
    <property type="entry name" value="GDSL_Rv0518-like"/>
</dbReference>
<evidence type="ECO:0000256" key="2">
    <source>
        <dbReference type="SAM" id="Phobius"/>
    </source>
</evidence>
<sequence length="410" mass="45857">MSPRTRNGLILATIMVPILMLIIGMGFKFRSLASPQSNKWVSAWYASPQKPLEDGISHNGIHQQTIRMVVQPHMDGNKLRIHLSNAFGTRAVTFKQVDVALTTSGAKTNSGSHQSVTFKGKKAITISKGDTDVSDPISMKVKSNDNLTVSLYVQDSGPVTWHRFSMQRSYLANGNHVTDNDKKAYLTSENAWFWLNGIDVYTRSSVKGTIAVLGDSIANGNHSTEDTNRRWPDDLARRLNTQMPMTWSVVNAGLSGNRLLTETPDIGEKLEDRLQRDAFNLTDIQAIILHEGLNDIRQHPDETSADDIIVEMKKIISLAHKHHLKIYGATLGPYEGSSLYTSKGEKTRAAVNHWIRTSDAFDGVIDFDKTLRDPKDPQRYRPGYHAEDNFHPNDRGYQAMANAIKLSLFK</sequence>
<dbReference type="PANTHER" id="PTHR43784">
    <property type="entry name" value="GDSL-LIKE LIPASE/ACYLHYDROLASE, PUTATIVE (AFU_ORTHOLOGUE AFUA_2G00820)-RELATED"/>
    <property type="match status" value="1"/>
</dbReference>
<keyword evidence="2" id="KW-0812">Transmembrane</keyword>
<accession>A0A8J3EKV6</accession>
<proteinExistence type="predicted"/>
<organism evidence="4 5">
    <name type="scientific">Pullulanibacillus pueri</name>
    <dbReference type="NCBI Taxonomy" id="1437324"/>
    <lineage>
        <taxon>Bacteria</taxon>
        <taxon>Bacillati</taxon>
        <taxon>Bacillota</taxon>
        <taxon>Bacilli</taxon>
        <taxon>Bacillales</taxon>
        <taxon>Sporolactobacillaceae</taxon>
        <taxon>Pullulanibacillus</taxon>
    </lineage>
</organism>
<dbReference type="Gene3D" id="3.40.50.1110">
    <property type="entry name" value="SGNH hydrolase"/>
    <property type="match status" value="1"/>
</dbReference>
<keyword evidence="2" id="KW-1133">Transmembrane helix</keyword>
<evidence type="ECO:0000313" key="5">
    <source>
        <dbReference type="Proteomes" id="UP000656813"/>
    </source>
</evidence>
<evidence type="ECO:0000313" key="4">
    <source>
        <dbReference type="EMBL" id="GGH78565.1"/>
    </source>
</evidence>
<protein>
    <submittedName>
        <fullName evidence="4">SGNH hydrolase</fullName>
    </submittedName>
</protein>
<keyword evidence="5" id="KW-1185">Reference proteome</keyword>
<dbReference type="Pfam" id="PF13472">
    <property type="entry name" value="Lipase_GDSL_2"/>
    <property type="match status" value="1"/>
</dbReference>